<organism evidence="2 3">
    <name type="scientific">Acidovorax kalamii</name>
    <dbReference type="NCBI Taxonomy" id="2004485"/>
    <lineage>
        <taxon>Bacteria</taxon>
        <taxon>Pseudomonadati</taxon>
        <taxon>Pseudomonadota</taxon>
        <taxon>Betaproteobacteria</taxon>
        <taxon>Burkholderiales</taxon>
        <taxon>Comamonadaceae</taxon>
        <taxon>Acidovorax</taxon>
    </lineage>
</organism>
<comment type="caution">
    <text evidence="2">The sequence shown here is derived from an EMBL/GenBank/DDBJ whole genome shotgun (WGS) entry which is preliminary data.</text>
</comment>
<keyword evidence="3" id="KW-1185">Reference proteome</keyword>
<evidence type="ECO:0000313" key="3">
    <source>
        <dbReference type="Proteomes" id="UP000215441"/>
    </source>
</evidence>
<accession>A0A235EPN2</accession>
<keyword evidence="1" id="KW-0732">Signal</keyword>
<evidence type="ECO:0000313" key="2">
    <source>
        <dbReference type="EMBL" id="OYD50950.1"/>
    </source>
</evidence>
<reference evidence="2 3" key="1">
    <citation type="submission" date="2017-07" db="EMBL/GenBank/DDBJ databases">
        <title>Acidovorax KNDSW TSA 6 genome sequence and assembly.</title>
        <authorList>
            <person name="Mayilraj S."/>
        </authorList>
    </citation>
    <scope>NUCLEOTIDE SEQUENCE [LARGE SCALE GENOMIC DNA]</scope>
    <source>
        <strain evidence="2 3">KNDSW-TSA6</strain>
    </source>
</reference>
<feature type="signal peptide" evidence="1">
    <location>
        <begin position="1"/>
        <end position="27"/>
    </location>
</feature>
<sequence length="192" mass="20943">MAVPFAGLRRLLTVALAGAATALPAAAQVPPPSYASFSERLPCVHRIGRCFDATIGGKPVEVIADKAEFDKLKALLQTLNSNVRDVHWVVRDPVPGAQALDVATRATTLGLPHVGDEKEEPDVIVYALDGQDLESESELVANSSVRINGQPVVTQRETLTQDFLPPGRYAFAIKYLGRKNWDRKWVFLTVAR</sequence>
<dbReference type="AlphaFoldDB" id="A0A235EPN2"/>
<feature type="chain" id="PRO_5012285703" evidence="1">
    <location>
        <begin position="28"/>
        <end position="192"/>
    </location>
</feature>
<name>A0A235EPN2_9BURK</name>
<proteinExistence type="predicted"/>
<dbReference type="Proteomes" id="UP000215441">
    <property type="component" value="Unassembled WGS sequence"/>
</dbReference>
<dbReference type="RefSeq" id="WP_094286527.1">
    <property type="nucleotide sequence ID" value="NZ_NOIG01000004.1"/>
</dbReference>
<evidence type="ECO:0000256" key="1">
    <source>
        <dbReference type="SAM" id="SignalP"/>
    </source>
</evidence>
<dbReference type="OrthoDB" id="8818394at2"/>
<dbReference type="EMBL" id="NOIG01000004">
    <property type="protein sequence ID" value="OYD50950.1"/>
    <property type="molecule type" value="Genomic_DNA"/>
</dbReference>
<protein>
    <submittedName>
        <fullName evidence="2">Uncharacterized protein</fullName>
    </submittedName>
</protein>
<gene>
    <name evidence="2" type="ORF">CBY09_03650</name>
</gene>